<evidence type="ECO:0000313" key="1">
    <source>
        <dbReference type="EMBL" id="QAS51351.1"/>
    </source>
</evidence>
<protein>
    <submittedName>
        <fullName evidence="1">Uncharacterized protein</fullName>
    </submittedName>
</protein>
<proteinExistence type="predicted"/>
<evidence type="ECO:0000313" key="2">
    <source>
        <dbReference type="Proteomes" id="UP000287756"/>
    </source>
</evidence>
<gene>
    <name evidence="1" type="ORF">HLI_03540</name>
</gene>
<name>A0A410M9E1_9BACI</name>
<dbReference type="AlphaFoldDB" id="A0A410M9E1"/>
<dbReference type="EMBL" id="CP026118">
    <property type="protein sequence ID" value="QAS51351.1"/>
    <property type="molecule type" value="Genomic_DNA"/>
</dbReference>
<dbReference type="KEGG" id="hli:HLI_03540"/>
<sequence>MNILINKVAAFLSIQNPLKKQIGEPWKLKKAHSYNMRLLKNCNYLSYASTKKPSWTIYRSTRLFYFDETFVLLLLHEL</sequence>
<accession>A0A410M9E1</accession>
<organism evidence="1 2">
    <name type="scientific">Halobacillus litoralis</name>
    <dbReference type="NCBI Taxonomy" id="45668"/>
    <lineage>
        <taxon>Bacteria</taxon>
        <taxon>Bacillati</taxon>
        <taxon>Bacillota</taxon>
        <taxon>Bacilli</taxon>
        <taxon>Bacillales</taxon>
        <taxon>Bacillaceae</taxon>
        <taxon>Halobacillus</taxon>
    </lineage>
</organism>
<reference evidence="1 2" key="1">
    <citation type="submission" date="2018-01" db="EMBL/GenBank/DDBJ databases">
        <title>The whole genome sequencing and assembly of Halobacillus litoralis ERB031 strain.</title>
        <authorList>
            <person name="Lee S.-J."/>
            <person name="Park M.-K."/>
            <person name="Kim J.-Y."/>
            <person name="Lee Y.-J."/>
            <person name="Yi H."/>
            <person name="Bahn Y.-S."/>
            <person name="Kim J.F."/>
            <person name="Lee D.-W."/>
        </authorList>
    </citation>
    <scope>NUCLEOTIDE SEQUENCE [LARGE SCALE GENOMIC DNA]</scope>
    <source>
        <strain evidence="1 2">ERB 031</strain>
    </source>
</reference>
<dbReference type="Proteomes" id="UP000287756">
    <property type="component" value="Chromosome"/>
</dbReference>